<accession>A0A0E9W8Q4</accession>
<name>A0A0E9W8Q4_ANGAN</name>
<reference evidence="1" key="1">
    <citation type="submission" date="2014-11" db="EMBL/GenBank/DDBJ databases">
        <authorList>
            <person name="Amaro Gonzalez C."/>
        </authorList>
    </citation>
    <scope>NUCLEOTIDE SEQUENCE</scope>
</reference>
<evidence type="ECO:0000313" key="1">
    <source>
        <dbReference type="EMBL" id="JAH85960.1"/>
    </source>
</evidence>
<organism evidence="1">
    <name type="scientific">Anguilla anguilla</name>
    <name type="common">European freshwater eel</name>
    <name type="synonym">Muraena anguilla</name>
    <dbReference type="NCBI Taxonomy" id="7936"/>
    <lineage>
        <taxon>Eukaryota</taxon>
        <taxon>Metazoa</taxon>
        <taxon>Chordata</taxon>
        <taxon>Craniata</taxon>
        <taxon>Vertebrata</taxon>
        <taxon>Euteleostomi</taxon>
        <taxon>Actinopterygii</taxon>
        <taxon>Neopterygii</taxon>
        <taxon>Teleostei</taxon>
        <taxon>Anguilliformes</taxon>
        <taxon>Anguillidae</taxon>
        <taxon>Anguilla</taxon>
    </lineage>
</organism>
<proteinExistence type="predicted"/>
<sequence>MFVFTLGTQACLASRRTNFFLLTGFLHDGFSHEQTTFSLCFKTYYRL</sequence>
<dbReference type="EMBL" id="GBXM01022617">
    <property type="protein sequence ID" value="JAH85960.1"/>
    <property type="molecule type" value="Transcribed_RNA"/>
</dbReference>
<reference evidence="1" key="2">
    <citation type="journal article" date="2015" name="Fish Shellfish Immunol.">
        <title>Early steps in the European eel (Anguilla anguilla)-Vibrio vulnificus interaction in the gills: Role of the RtxA13 toxin.</title>
        <authorList>
            <person name="Callol A."/>
            <person name="Pajuelo D."/>
            <person name="Ebbesson L."/>
            <person name="Teles M."/>
            <person name="MacKenzie S."/>
            <person name="Amaro C."/>
        </authorList>
    </citation>
    <scope>NUCLEOTIDE SEQUENCE</scope>
</reference>
<protein>
    <submittedName>
        <fullName evidence="1">Uncharacterized protein</fullName>
    </submittedName>
</protein>
<dbReference type="AlphaFoldDB" id="A0A0E9W8Q4"/>